<comment type="caution">
    <text evidence="3">The sequence shown here is derived from an EMBL/GenBank/DDBJ whole genome shotgun (WGS) entry which is preliminary data.</text>
</comment>
<keyword evidence="4" id="KW-1185">Reference proteome</keyword>
<evidence type="ECO:0000313" key="4">
    <source>
        <dbReference type="Proteomes" id="UP000585474"/>
    </source>
</evidence>
<dbReference type="AlphaFoldDB" id="A0A7J0DIL0"/>
<feature type="region of interest" description="Disordered" evidence="2">
    <location>
        <begin position="1"/>
        <end position="22"/>
    </location>
</feature>
<accession>A0A7J0DIL0</accession>
<keyword evidence="1" id="KW-0175">Coiled coil</keyword>
<dbReference type="EMBL" id="BJWL01000217">
    <property type="protein sequence ID" value="GFS34939.1"/>
    <property type="molecule type" value="Genomic_DNA"/>
</dbReference>
<feature type="region of interest" description="Disordered" evidence="2">
    <location>
        <begin position="197"/>
        <end position="231"/>
    </location>
</feature>
<feature type="compositionally biased region" description="Polar residues" evidence="2">
    <location>
        <begin position="197"/>
        <end position="220"/>
    </location>
</feature>
<feature type="coiled-coil region" evidence="1">
    <location>
        <begin position="282"/>
        <end position="323"/>
    </location>
</feature>
<protein>
    <submittedName>
        <fullName evidence="3">Uncharacterized protein</fullName>
    </submittedName>
</protein>
<dbReference type="Proteomes" id="UP000585474">
    <property type="component" value="Unassembled WGS sequence"/>
</dbReference>
<proteinExistence type="predicted"/>
<evidence type="ECO:0000313" key="3">
    <source>
        <dbReference type="EMBL" id="GFS34939.1"/>
    </source>
</evidence>
<reference evidence="4" key="1">
    <citation type="submission" date="2019-07" db="EMBL/GenBank/DDBJ databases">
        <title>De Novo Assembly of kiwifruit Actinidia rufa.</title>
        <authorList>
            <person name="Sugita-Konishi S."/>
            <person name="Sato K."/>
            <person name="Mori E."/>
            <person name="Abe Y."/>
            <person name="Kisaki G."/>
            <person name="Hamano K."/>
            <person name="Suezawa K."/>
            <person name="Otani M."/>
            <person name="Fukuda T."/>
            <person name="Manabe T."/>
            <person name="Gomi K."/>
            <person name="Tabuchi M."/>
            <person name="Akimitsu K."/>
            <person name="Kataoka I."/>
        </authorList>
    </citation>
    <scope>NUCLEOTIDE SEQUENCE [LARGE SCALE GENOMIC DNA]</scope>
    <source>
        <strain evidence="4">cv. Fuchu</strain>
    </source>
</reference>
<dbReference type="OrthoDB" id="687305at2759"/>
<name>A0A7J0DIL0_9ERIC</name>
<organism evidence="3 4">
    <name type="scientific">Actinidia rufa</name>
    <dbReference type="NCBI Taxonomy" id="165716"/>
    <lineage>
        <taxon>Eukaryota</taxon>
        <taxon>Viridiplantae</taxon>
        <taxon>Streptophyta</taxon>
        <taxon>Embryophyta</taxon>
        <taxon>Tracheophyta</taxon>
        <taxon>Spermatophyta</taxon>
        <taxon>Magnoliopsida</taxon>
        <taxon>eudicotyledons</taxon>
        <taxon>Gunneridae</taxon>
        <taxon>Pentapetalae</taxon>
        <taxon>asterids</taxon>
        <taxon>Ericales</taxon>
        <taxon>Actinidiaceae</taxon>
        <taxon>Actinidia</taxon>
    </lineage>
</organism>
<evidence type="ECO:0000256" key="2">
    <source>
        <dbReference type="SAM" id="MobiDB-lite"/>
    </source>
</evidence>
<evidence type="ECO:0000256" key="1">
    <source>
        <dbReference type="SAM" id="Coils"/>
    </source>
</evidence>
<gene>
    <name evidence="3" type="ORF">Acr_00g0036850</name>
</gene>
<sequence length="346" mass="39499">MADEVAQFSSSPQEDPPSPKGSPLGLVCLPDWTRSLQTNSLRTGLDWTRCRTTWPRIYCVAVCFAPDKTLDKWIELDCLRESYSFPPSVQIKLPKEDENIASTHLGEVTFYEVAFYTGLYLPLHPIIRRILYFYNICPAQLILNGWQSLVCVVVVWRAPKFSLSLNEFRSLFSLNKKPKSDSEWLYFKARSKNTLLGGTPTTSRDGRRNSSFSWKTTRSFPQGHFQGSRGRGASQAEVNKLELDRATSQFFQGISEVMVLTSSLAFHVKKMRDEMMIQEGWAASIESEITRAQKLVSNLEGQLTKLKIREQQAIMELKKIKEDRDATVVRLEAEVAIEEFKSSDDF</sequence>